<dbReference type="PANTHER" id="PTHR45902:SF1">
    <property type="entry name" value="LATROPHILIN RECEPTOR-LIKE PROTEIN A"/>
    <property type="match status" value="1"/>
</dbReference>
<dbReference type="VEuPathDB" id="VectorBase:BGLAX_029776"/>
<dbReference type="PROSITE" id="PS50261">
    <property type="entry name" value="G_PROTEIN_RECEP_F2_4"/>
    <property type="match status" value="1"/>
</dbReference>
<accession>A0A2C9KIY5</accession>
<feature type="transmembrane region" description="Helical" evidence="5">
    <location>
        <begin position="76"/>
        <end position="100"/>
    </location>
</feature>
<evidence type="ECO:0000256" key="5">
    <source>
        <dbReference type="SAM" id="Phobius"/>
    </source>
</evidence>
<dbReference type="Gene3D" id="1.20.1070.10">
    <property type="entry name" value="Rhodopsin 7-helix transmembrane proteins"/>
    <property type="match status" value="1"/>
</dbReference>
<proteinExistence type="predicted"/>
<keyword evidence="2 5" id="KW-0812">Transmembrane</keyword>
<gene>
    <name evidence="7" type="primary">106053442</name>
</gene>
<dbReference type="GO" id="GO:0004930">
    <property type="term" value="F:G protein-coupled receptor activity"/>
    <property type="evidence" value="ECO:0007669"/>
    <property type="project" value="InterPro"/>
</dbReference>
<protein>
    <recommendedName>
        <fullName evidence="6">G-protein coupled receptors family 2 profile 2 domain-containing protein</fullName>
    </recommendedName>
</protein>
<keyword evidence="4 5" id="KW-0472">Membrane</keyword>
<name>A0A2C9KIY5_BIOGL</name>
<evidence type="ECO:0000256" key="4">
    <source>
        <dbReference type="ARBA" id="ARBA00023136"/>
    </source>
</evidence>
<feature type="transmembrane region" description="Helical" evidence="5">
    <location>
        <begin position="112"/>
        <end position="131"/>
    </location>
</feature>
<dbReference type="Pfam" id="PF00002">
    <property type="entry name" value="7tm_2"/>
    <property type="match status" value="1"/>
</dbReference>
<feature type="domain" description="G-protein coupled receptors family 2 profile 2" evidence="6">
    <location>
        <begin position="75"/>
        <end position="229"/>
    </location>
</feature>
<feature type="transmembrane region" description="Helical" evidence="5">
    <location>
        <begin position="187"/>
        <end position="207"/>
    </location>
</feature>
<sequence>MTINEIAIPPKVNITLDFKVTQIYITDSEDLVMVEINDNGELDVCIDLIDRKLKEQRSEFKSTNKECEAILCWVEYILTLVCFSISIVCLLVTLLTYLLFSVLRTVAGRNNMFLSGSLLMAQVSLLASLHISQPSILCQVIGVVTHFLWLWMFSWSFMCSYHMYHVFTANTPTYSAGSTTHGLRKSVCGSFVLPATAVIAVIVYSYWATQGRQVGYGNVMCYLDLPLFR</sequence>
<dbReference type="VEuPathDB" id="VectorBase:BGLB020252"/>
<dbReference type="KEGG" id="bgt:106053442"/>
<dbReference type="PANTHER" id="PTHR45902">
    <property type="entry name" value="LATROPHILIN RECEPTOR-LIKE PROTEIN A"/>
    <property type="match status" value="1"/>
</dbReference>
<dbReference type="EnsemblMetazoa" id="BGLB020252-RA">
    <property type="protein sequence ID" value="BGLB020252-PA"/>
    <property type="gene ID" value="BGLB020252"/>
</dbReference>
<comment type="subcellular location">
    <subcellularLocation>
        <location evidence="1">Membrane</location>
        <topology evidence="1">Multi-pass membrane protein</topology>
    </subcellularLocation>
</comment>
<dbReference type="InterPro" id="IPR000832">
    <property type="entry name" value="GPCR_2_secretin-like"/>
</dbReference>
<evidence type="ECO:0000259" key="6">
    <source>
        <dbReference type="PROSITE" id="PS50261"/>
    </source>
</evidence>
<keyword evidence="3 5" id="KW-1133">Transmembrane helix</keyword>
<evidence type="ECO:0000313" key="8">
    <source>
        <dbReference type="Proteomes" id="UP000076420"/>
    </source>
</evidence>
<organism evidence="7 8">
    <name type="scientific">Biomphalaria glabrata</name>
    <name type="common">Bloodfluke planorb</name>
    <name type="synonym">Freshwater snail</name>
    <dbReference type="NCBI Taxonomy" id="6526"/>
    <lineage>
        <taxon>Eukaryota</taxon>
        <taxon>Metazoa</taxon>
        <taxon>Spiralia</taxon>
        <taxon>Lophotrochozoa</taxon>
        <taxon>Mollusca</taxon>
        <taxon>Gastropoda</taxon>
        <taxon>Heterobranchia</taxon>
        <taxon>Euthyneura</taxon>
        <taxon>Panpulmonata</taxon>
        <taxon>Hygrophila</taxon>
        <taxon>Lymnaeoidea</taxon>
        <taxon>Planorbidae</taxon>
        <taxon>Biomphalaria</taxon>
    </lineage>
</organism>
<evidence type="ECO:0000256" key="2">
    <source>
        <dbReference type="ARBA" id="ARBA00022692"/>
    </source>
</evidence>
<reference evidence="7" key="1">
    <citation type="submission" date="2020-05" db="UniProtKB">
        <authorList>
            <consortium name="EnsemblMetazoa"/>
        </authorList>
    </citation>
    <scope>IDENTIFICATION</scope>
    <source>
        <strain evidence="7">BB02</strain>
    </source>
</reference>
<feature type="transmembrane region" description="Helical" evidence="5">
    <location>
        <begin position="143"/>
        <end position="167"/>
    </location>
</feature>
<dbReference type="GO" id="GO:0016020">
    <property type="term" value="C:membrane"/>
    <property type="evidence" value="ECO:0007669"/>
    <property type="project" value="UniProtKB-SubCell"/>
</dbReference>
<dbReference type="Proteomes" id="UP000076420">
    <property type="component" value="Unassembled WGS sequence"/>
</dbReference>
<dbReference type="OrthoDB" id="6153483at2759"/>
<dbReference type="AlphaFoldDB" id="A0A2C9KIY5"/>
<dbReference type="InterPro" id="IPR053231">
    <property type="entry name" value="GPCR_LN-TM7"/>
</dbReference>
<dbReference type="InterPro" id="IPR017981">
    <property type="entry name" value="GPCR_2-like_7TM"/>
</dbReference>
<evidence type="ECO:0000256" key="1">
    <source>
        <dbReference type="ARBA" id="ARBA00004141"/>
    </source>
</evidence>
<evidence type="ECO:0000256" key="3">
    <source>
        <dbReference type="ARBA" id="ARBA00022989"/>
    </source>
</evidence>
<dbReference type="GO" id="GO:0007166">
    <property type="term" value="P:cell surface receptor signaling pathway"/>
    <property type="evidence" value="ECO:0007669"/>
    <property type="project" value="InterPro"/>
</dbReference>
<evidence type="ECO:0000313" key="7">
    <source>
        <dbReference type="EnsemblMetazoa" id="BGLB020252-PA"/>
    </source>
</evidence>